<evidence type="ECO:0008006" key="7">
    <source>
        <dbReference type="Google" id="ProtNLM"/>
    </source>
</evidence>
<dbReference type="AlphaFoldDB" id="R7V0F4"/>
<dbReference type="SUPFAM" id="SSF52058">
    <property type="entry name" value="L domain-like"/>
    <property type="match status" value="1"/>
</dbReference>
<evidence type="ECO:0000256" key="2">
    <source>
        <dbReference type="ARBA" id="ARBA00022737"/>
    </source>
</evidence>
<dbReference type="Pfam" id="PF13306">
    <property type="entry name" value="LRR_5"/>
    <property type="match status" value="1"/>
</dbReference>
<gene>
    <name evidence="4" type="ORF">CAPTEDRAFT_216837</name>
</gene>
<dbReference type="InterPro" id="IPR026906">
    <property type="entry name" value="LRR_5"/>
</dbReference>
<dbReference type="Pfam" id="PF13855">
    <property type="entry name" value="LRR_8"/>
    <property type="match status" value="1"/>
</dbReference>
<evidence type="ECO:0000256" key="3">
    <source>
        <dbReference type="SAM" id="SignalP"/>
    </source>
</evidence>
<evidence type="ECO:0000313" key="4">
    <source>
        <dbReference type="EMBL" id="ELU09151.1"/>
    </source>
</evidence>
<keyword evidence="6" id="KW-1185">Reference proteome</keyword>
<reference evidence="6" key="1">
    <citation type="submission" date="2012-12" db="EMBL/GenBank/DDBJ databases">
        <authorList>
            <person name="Hellsten U."/>
            <person name="Grimwood J."/>
            <person name="Chapman J.A."/>
            <person name="Shapiro H."/>
            <person name="Aerts A."/>
            <person name="Otillar R.P."/>
            <person name="Terry A.Y."/>
            <person name="Boore J.L."/>
            <person name="Simakov O."/>
            <person name="Marletaz F."/>
            <person name="Cho S.-J."/>
            <person name="Edsinger-Gonzales E."/>
            <person name="Havlak P."/>
            <person name="Kuo D.-H."/>
            <person name="Larsson T."/>
            <person name="Lv J."/>
            <person name="Arendt D."/>
            <person name="Savage R."/>
            <person name="Osoegawa K."/>
            <person name="de Jong P."/>
            <person name="Lindberg D.R."/>
            <person name="Seaver E.C."/>
            <person name="Weisblat D.A."/>
            <person name="Putnam N.H."/>
            <person name="Grigoriev I.V."/>
            <person name="Rokhsar D.S."/>
        </authorList>
    </citation>
    <scope>NUCLEOTIDE SEQUENCE</scope>
    <source>
        <strain evidence="6">I ESC-2004</strain>
    </source>
</reference>
<reference evidence="4 6" key="2">
    <citation type="journal article" date="2013" name="Nature">
        <title>Insights into bilaterian evolution from three spiralian genomes.</title>
        <authorList>
            <person name="Simakov O."/>
            <person name="Marletaz F."/>
            <person name="Cho S.J."/>
            <person name="Edsinger-Gonzales E."/>
            <person name="Havlak P."/>
            <person name="Hellsten U."/>
            <person name="Kuo D.H."/>
            <person name="Larsson T."/>
            <person name="Lv J."/>
            <person name="Arendt D."/>
            <person name="Savage R."/>
            <person name="Osoegawa K."/>
            <person name="de Jong P."/>
            <person name="Grimwood J."/>
            <person name="Chapman J.A."/>
            <person name="Shapiro H."/>
            <person name="Aerts A."/>
            <person name="Otillar R.P."/>
            <person name="Terry A.Y."/>
            <person name="Boore J.L."/>
            <person name="Grigoriev I.V."/>
            <person name="Lindberg D.R."/>
            <person name="Seaver E.C."/>
            <person name="Weisblat D.A."/>
            <person name="Putnam N.H."/>
            <person name="Rokhsar D.S."/>
        </authorList>
    </citation>
    <scope>NUCLEOTIDE SEQUENCE</scope>
    <source>
        <strain evidence="4 6">I ESC-2004</strain>
    </source>
</reference>
<keyword evidence="1" id="KW-0433">Leucine-rich repeat</keyword>
<dbReference type="PANTHER" id="PTHR45617">
    <property type="entry name" value="LEUCINE RICH REPEAT FAMILY PROTEIN"/>
    <property type="match status" value="1"/>
</dbReference>
<dbReference type="PANTHER" id="PTHR45617:SF172">
    <property type="entry name" value="LEUCINE-RICH REPEAT-CONTAINING PROTEIN 15-LIKE"/>
    <property type="match status" value="1"/>
</dbReference>
<keyword evidence="2" id="KW-0677">Repeat</keyword>
<dbReference type="Proteomes" id="UP000014760">
    <property type="component" value="Unassembled WGS sequence"/>
</dbReference>
<evidence type="ECO:0000313" key="5">
    <source>
        <dbReference type="EnsemblMetazoa" id="CapteP216837"/>
    </source>
</evidence>
<evidence type="ECO:0000313" key="6">
    <source>
        <dbReference type="Proteomes" id="UP000014760"/>
    </source>
</evidence>
<dbReference type="OMA" id="REWMANG"/>
<dbReference type="EMBL" id="AMQN01006501">
    <property type="status" value="NOT_ANNOTATED_CDS"/>
    <property type="molecule type" value="Genomic_DNA"/>
</dbReference>
<keyword evidence="3" id="KW-0732">Signal</keyword>
<protein>
    <recommendedName>
        <fullName evidence="7">LRRCT domain-containing protein</fullName>
    </recommendedName>
</protein>
<dbReference type="InterPro" id="IPR001611">
    <property type="entry name" value="Leu-rich_rpt"/>
</dbReference>
<feature type="signal peptide" evidence="3">
    <location>
        <begin position="1"/>
        <end position="20"/>
    </location>
</feature>
<feature type="chain" id="PRO_5008788620" description="LRRCT domain-containing protein" evidence="3">
    <location>
        <begin position="21"/>
        <end position="253"/>
    </location>
</feature>
<proteinExistence type="predicted"/>
<dbReference type="STRING" id="283909.R7V0F4"/>
<reference evidence="5" key="3">
    <citation type="submission" date="2015-06" db="UniProtKB">
        <authorList>
            <consortium name="EnsemblMetazoa"/>
        </authorList>
    </citation>
    <scope>IDENTIFICATION</scope>
</reference>
<dbReference type="Gene3D" id="3.80.10.10">
    <property type="entry name" value="Ribonuclease Inhibitor"/>
    <property type="match status" value="2"/>
</dbReference>
<dbReference type="HOGENOM" id="CLU_1099380_0_0_1"/>
<sequence>MNSGIYCMLWIVTWLPGQLTQNIADSSNQGLKQIPESNFAVNVTKITLASNQLSVIVDGAFSKYNHLDNVDLSDNTITEIGALAFNNTILKILKLSKNLLSSLPNLVCVKDTLQILSVWQNNISTIDTISSLVNLVKLNLNSNSLTYIKSELFHNLSSLETLLLRNNKLTTIGNLGQPSRTLTTVDFEHMDFTCDRELCWMLALNYSAIVGTCNSPAEYNGTDINVAVYLMDCYAISKNIQMRCTNRGKKENH</sequence>
<dbReference type="InterPro" id="IPR003591">
    <property type="entry name" value="Leu-rich_rpt_typical-subtyp"/>
</dbReference>
<organism evidence="4">
    <name type="scientific">Capitella teleta</name>
    <name type="common">Polychaete worm</name>
    <dbReference type="NCBI Taxonomy" id="283909"/>
    <lineage>
        <taxon>Eukaryota</taxon>
        <taxon>Metazoa</taxon>
        <taxon>Spiralia</taxon>
        <taxon>Lophotrochozoa</taxon>
        <taxon>Annelida</taxon>
        <taxon>Polychaeta</taxon>
        <taxon>Sedentaria</taxon>
        <taxon>Scolecida</taxon>
        <taxon>Capitellidae</taxon>
        <taxon>Capitella</taxon>
    </lineage>
</organism>
<dbReference type="EMBL" id="KB298496">
    <property type="protein sequence ID" value="ELU09151.1"/>
    <property type="molecule type" value="Genomic_DNA"/>
</dbReference>
<dbReference type="EnsemblMetazoa" id="CapteT216837">
    <property type="protein sequence ID" value="CapteP216837"/>
    <property type="gene ID" value="CapteG216837"/>
</dbReference>
<evidence type="ECO:0000256" key="1">
    <source>
        <dbReference type="ARBA" id="ARBA00022614"/>
    </source>
</evidence>
<dbReference type="PROSITE" id="PS51450">
    <property type="entry name" value="LRR"/>
    <property type="match status" value="3"/>
</dbReference>
<dbReference type="SMART" id="SM00369">
    <property type="entry name" value="LRR_TYP"/>
    <property type="match status" value="5"/>
</dbReference>
<accession>R7V0F4</accession>
<name>R7V0F4_CAPTE</name>
<dbReference type="InterPro" id="IPR032675">
    <property type="entry name" value="LRR_dom_sf"/>
</dbReference>